<organism evidence="5 6">
    <name type="scientific">Advenella mandrilli</name>
    <dbReference type="NCBI Taxonomy" id="2800330"/>
    <lineage>
        <taxon>Bacteria</taxon>
        <taxon>Pseudomonadati</taxon>
        <taxon>Pseudomonadota</taxon>
        <taxon>Betaproteobacteria</taxon>
        <taxon>Burkholderiales</taxon>
        <taxon>Alcaligenaceae</taxon>
    </lineage>
</organism>
<evidence type="ECO:0000313" key="6">
    <source>
        <dbReference type="Proteomes" id="UP000635316"/>
    </source>
</evidence>
<dbReference type="Proteomes" id="UP000635316">
    <property type="component" value="Unassembled WGS sequence"/>
</dbReference>
<accession>A0ABS1E7X1</accession>
<feature type="compositionally biased region" description="Low complexity" evidence="3">
    <location>
        <begin position="169"/>
        <end position="178"/>
    </location>
</feature>
<dbReference type="PANTHER" id="PTHR40065">
    <property type="entry name" value="RNA-BINDING PROTEIN YHBY"/>
    <property type="match status" value="1"/>
</dbReference>
<dbReference type="InterPro" id="IPR035920">
    <property type="entry name" value="YhbY-like_sf"/>
</dbReference>
<feature type="domain" description="CRM" evidence="4">
    <location>
        <begin position="4"/>
        <end position="100"/>
    </location>
</feature>
<evidence type="ECO:0000256" key="1">
    <source>
        <dbReference type="ARBA" id="ARBA00022884"/>
    </source>
</evidence>
<protein>
    <submittedName>
        <fullName evidence="5">YhbY family RNA-binding protein</fullName>
    </submittedName>
</protein>
<feature type="compositionally biased region" description="Basic residues" evidence="3">
    <location>
        <begin position="179"/>
        <end position="190"/>
    </location>
</feature>
<keyword evidence="6" id="KW-1185">Reference proteome</keyword>
<dbReference type="SUPFAM" id="SSF75471">
    <property type="entry name" value="YhbY-like"/>
    <property type="match status" value="1"/>
</dbReference>
<dbReference type="RefSeq" id="WP_200232621.1">
    <property type="nucleotide sequence ID" value="NZ_JAENGP010000001.1"/>
</dbReference>
<reference evidence="5 6" key="1">
    <citation type="submission" date="2020-12" db="EMBL/GenBank/DDBJ databases">
        <authorList>
            <person name="Lu T."/>
            <person name="Wang Q."/>
            <person name="Han X."/>
        </authorList>
    </citation>
    <scope>NUCLEOTIDE SEQUENCE [LARGE SCALE GENOMIC DNA]</scope>
    <source>
        <strain evidence="5 6">WQ 585</strain>
    </source>
</reference>
<dbReference type="InterPro" id="IPR001890">
    <property type="entry name" value="RNA-binding_CRM"/>
</dbReference>
<gene>
    <name evidence="5" type="ORF">JHL22_00150</name>
</gene>
<comment type="caution">
    <text evidence="5">The sequence shown here is derived from an EMBL/GenBank/DDBJ whole genome shotgun (WGS) entry which is preliminary data.</text>
</comment>
<dbReference type="EMBL" id="JAENGP010000001">
    <property type="protein sequence ID" value="MBK1779627.1"/>
    <property type="molecule type" value="Genomic_DNA"/>
</dbReference>
<dbReference type="PROSITE" id="PS51295">
    <property type="entry name" value="CRM"/>
    <property type="match status" value="1"/>
</dbReference>
<name>A0ABS1E7X1_9BURK</name>
<keyword evidence="1 2" id="KW-0694">RNA-binding</keyword>
<dbReference type="Pfam" id="PF01985">
    <property type="entry name" value="CRS1_YhbY"/>
    <property type="match status" value="1"/>
</dbReference>
<evidence type="ECO:0000256" key="3">
    <source>
        <dbReference type="SAM" id="MobiDB-lite"/>
    </source>
</evidence>
<proteinExistence type="predicted"/>
<dbReference type="Gene3D" id="3.30.110.60">
    <property type="entry name" value="YhbY-like"/>
    <property type="match status" value="1"/>
</dbReference>
<dbReference type="InterPro" id="IPR051925">
    <property type="entry name" value="RNA-binding_domain"/>
</dbReference>
<evidence type="ECO:0000256" key="2">
    <source>
        <dbReference type="PROSITE-ProRule" id="PRU00626"/>
    </source>
</evidence>
<evidence type="ECO:0000259" key="4">
    <source>
        <dbReference type="PROSITE" id="PS51295"/>
    </source>
</evidence>
<dbReference type="PANTHER" id="PTHR40065:SF3">
    <property type="entry name" value="RNA-BINDING PROTEIN YHBY"/>
    <property type="match status" value="1"/>
</dbReference>
<dbReference type="SMART" id="SM01103">
    <property type="entry name" value="CRS1_YhbY"/>
    <property type="match status" value="1"/>
</dbReference>
<feature type="region of interest" description="Disordered" evidence="3">
    <location>
        <begin position="98"/>
        <end position="190"/>
    </location>
</feature>
<sequence>MPTLELTSKERSALRSAAHPLKPVVLIGDNGLTEAVLKEIDISLTVHGLIKVRVAGDDRQARIDMLNHICDTLSCANIHHLGKTLILYRHGSSNRTFEENEAEQQQPSYRKPSDPYTPKKMAAAGKSIKDKRRKTAIKGNDALASDSKKPARNPMSKPAVSRPAHNIPRRAGSALSLRAGRRSSTTRRGS</sequence>
<evidence type="ECO:0000313" key="5">
    <source>
        <dbReference type="EMBL" id="MBK1779627.1"/>
    </source>
</evidence>